<dbReference type="Pfam" id="PF07310">
    <property type="entry name" value="PAS_5"/>
    <property type="match status" value="1"/>
</dbReference>
<name>A0A2G4YUF0_9PROT</name>
<accession>A0A2G4YUF0</accession>
<evidence type="ECO:0000313" key="2">
    <source>
        <dbReference type="Proteomes" id="UP000229730"/>
    </source>
</evidence>
<dbReference type="InParanoid" id="A0A2G4YUF0"/>
<gene>
    <name evidence="1" type="ORF">CRD36_04635</name>
</gene>
<dbReference type="EMBL" id="PDEM01000009">
    <property type="protein sequence ID" value="PHZ85964.1"/>
    <property type="molecule type" value="Genomic_DNA"/>
</dbReference>
<comment type="caution">
    <text evidence="1">The sequence shown here is derived from an EMBL/GenBank/DDBJ whole genome shotgun (WGS) entry which is preliminary data.</text>
</comment>
<dbReference type="AlphaFoldDB" id="A0A2G4YUF0"/>
<protein>
    <recommendedName>
        <fullName evidence="3">PAS domain-containing protein</fullName>
    </recommendedName>
</protein>
<dbReference type="InterPro" id="IPR009922">
    <property type="entry name" value="DUF1457"/>
</dbReference>
<reference evidence="1 2" key="1">
    <citation type="submission" date="2017-10" db="EMBL/GenBank/DDBJ databases">
        <title>Frigbacter circumglobatus gen. nov. sp. nov., isolated from sediment cultured in situ.</title>
        <authorList>
            <person name="Zhao Z."/>
        </authorList>
    </citation>
    <scope>NUCLEOTIDE SEQUENCE [LARGE SCALE GENOMIC DNA]</scope>
    <source>
        <strain evidence="1 2">ZYL</strain>
    </source>
</reference>
<keyword evidence="2" id="KW-1185">Reference proteome</keyword>
<evidence type="ECO:0000313" key="1">
    <source>
        <dbReference type="EMBL" id="PHZ85964.1"/>
    </source>
</evidence>
<organism evidence="1 2">
    <name type="scientific">Paremcibacter congregatus</name>
    <dbReference type="NCBI Taxonomy" id="2043170"/>
    <lineage>
        <taxon>Bacteria</taxon>
        <taxon>Pseudomonadati</taxon>
        <taxon>Pseudomonadota</taxon>
        <taxon>Alphaproteobacteria</taxon>
        <taxon>Emcibacterales</taxon>
        <taxon>Emcibacteraceae</taxon>
        <taxon>Paremcibacter</taxon>
    </lineage>
</organism>
<sequence>MDEKFRDRFTAHDLPNRTLREVYAYWLKMRGDKGLPTRADLDPVQIPHLLPNISLIDVEYQPRRYRMRLIGTETVRALGEDPTGTYLDDNLQANALLKSRYDWLVENKRPYFYCDKLMWSDKKFLEYQTIGLPLSRNGVDVDIIMFGINYDFPEKMGSIPMAFGA</sequence>
<proteinExistence type="predicted"/>
<dbReference type="Proteomes" id="UP000229730">
    <property type="component" value="Unassembled WGS sequence"/>
</dbReference>
<evidence type="ECO:0008006" key="3">
    <source>
        <dbReference type="Google" id="ProtNLM"/>
    </source>
</evidence>